<keyword evidence="4" id="KW-1185">Reference proteome</keyword>
<comment type="caution">
    <text evidence="3">The sequence shown here is derived from an EMBL/GenBank/DDBJ whole genome shotgun (WGS) entry which is preliminary data.</text>
</comment>
<evidence type="ECO:0000313" key="4">
    <source>
        <dbReference type="Proteomes" id="UP001254759"/>
    </source>
</evidence>
<protein>
    <recommendedName>
        <fullName evidence="2">DUF6970 domain-containing protein</fullName>
    </recommendedName>
</protein>
<evidence type="ECO:0000256" key="1">
    <source>
        <dbReference type="SAM" id="SignalP"/>
    </source>
</evidence>
<name>A0ABU1RWU2_9GAMM</name>
<evidence type="ECO:0000259" key="2">
    <source>
        <dbReference type="Pfam" id="PF22311"/>
    </source>
</evidence>
<reference evidence="3 4" key="1">
    <citation type="submission" date="2023-07" db="EMBL/GenBank/DDBJ databases">
        <title>Sorghum-associated microbial communities from plants grown in Nebraska, USA.</title>
        <authorList>
            <person name="Schachtman D."/>
        </authorList>
    </citation>
    <scope>NUCLEOTIDE SEQUENCE [LARGE SCALE GENOMIC DNA]</scope>
    <source>
        <strain evidence="3 4">BE107</strain>
    </source>
</reference>
<dbReference type="InterPro" id="IPR054243">
    <property type="entry name" value="DUF6970"/>
</dbReference>
<gene>
    <name evidence="3" type="ORF">J2W94_003533</name>
</gene>
<organism evidence="3 4">
    <name type="scientific">Pseudoxanthomonas sacheonensis</name>
    <dbReference type="NCBI Taxonomy" id="443615"/>
    <lineage>
        <taxon>Bacteria</taxon>
        <taxon>Pseudomonadati</taxon>
        <taxon>Pseudomonadota</taxon>
        <taxon>Gammaproteobacteria</taxon>
        <taxon>Lysobacterales</taxon>
        <taxon>Lysobacteraceae</taxon>
        <taxon>Pseudoxanthomonas</taxon>
    </lineage>
</organism>
<accession>A0ABU1RWU2</accession>
<dbReference type="Pfam" id="PF22311">
    <property type="entry name" value="DUF6970"/>
    <property type="match status" value="1"/>
</dbReference>
<keyword evidence="1" id="KW-0732">Signal</keyword>
<proteinExistence type="predicted"/>
<feature type="chain" id="PRO_5046432147" description="DUF6970 domain-containing protein" evidence="1">
    <location>
        <begin position="26"/>
        <end position="149"/>
    </location>
</feature>
<feature type="domain" description="DUF6970" evidence="2">
    <location>
        <begin position="58"/>
        <end position="132"/>
    </location>
</feature>
<feature type="signal peptide" evidence="1">
    <location>
        <begin position="1"/>
        <end position="25"/>
    </location>
</feature>
<evidence type="ECO:0000313" key="3">
    <source>
        <dbReference type="EMBL" id="MDR6843220.1"/>
    </source>
</evidence>
<dbReference type="Proteomes" id="UP001254759">
    <property type="component" value="Unassembled WGS sequence"/>
</dbReference>
<sequence>MQRQNRAARLVPAMTMFLAMLCASCAGSDSRSSAPSAPRPDSSTTSLPEWLRLKIGEFETLPADRAPLGVWRITHNGQPAFYLLSACCDQYNPLFNAEGTEICNPSGGFTGRGDGKCPKPMDQGTKAALVWSHPAATSQTDEPPGLMRD</sequence>
<dbReference type="RefSeq" id="WP_310096211.1">
    <property type="nucleotide sequence ID" value="NZ_JAVDTT010000006.1"/>
</dbReference>
<dbReference type="EMBL" id="JAVDTT010000006">
    <property type="protein sequence ID" value="MDR6843220.1"/>
    <property type="molecule type" value="Genomic_DNA"/>
</dbReference>